<name>A0AB34U8E9_PSEA0</name>
<dbReference type="AlphaFoldDB" id="A0AB34U8E9"/>
<protein>
    <submittedName>
        <fullName evidence="1">Uncharacterized protein</fullName>
    </submittedName>
</protein>
<sequence length="53" mass="5649">MYTGTRNDSVAPTCGASATAIIKAEILIVVRAHRRGAPLRRNDDDGKSLPKGQ</sequence>
<comment type="caution">
    <text evidence="1">The sequence shown here is derived from an EMBL/GenBank/DDBJ whole genome shotgun (WGS) entry which is preliminary data.</text>
</comment>
<evidence type="ECO:0000313" key="1">
    <source>
        <dbReference type="EMBL" id="KPX55710.1"/>
    </source>
</evidence>
<gene>
    <name evidence="1" type="ORF">ALO67_102299</name>
</gene>
<dbReference type="EMBL" id="LJQN01000063">
    <property type="protein sequence ID" value="KPX55710.1"/>
    <property type="molecule type" value="Genomic_DNA"/>
</dbReference>
<evidence type="ECO:0000313" key="2">
    <source>
        <dbReference type="Proteomes" id="UP000050545"/>
    </source>
</evidence>
<dbReference type="Proteomes" id="UP000050545">
    <property type="component" value="Unassembled WGS sequence"/>
</dbReference>
<reference evidence="1 2" key="1">
    <citation type="submission" date="2015-09" db="EMBL/GenBank/DDBJ databases">
        <title>Genome announcement of multiple Pseudomonas syringae strains.</title>
        <authorList>
            <person name="Thakur S."/>
            <person name="Wang P.W."/>
            <person name="Gong Y."/>
            <person name="Weir B.S."/>
            <person name="Guttman D.S."/>
        </authorList>
    </citation>
    <scope>NUCLEOTIDE SEQUENCE [LARGE SCALE GENOMIC DNA]</scope>
    <source>
        <strain evidence="1 2">ICMP9623</strain>
    </source>
</reference>
<accession>A0AB34U8E9</accession>
<proteinExistence type="predicted"/>
<organism evidence="1 2">
    <name type="scientific">Pseudomonas amygdali pv. hibisci</name>
    <dbReference type="NCBI Taxonomy" id="251723"/>
    <lineage>
        <taxon>Bacteria</taxon>
        <taxon>Pseudomonadati</taxon>
        <taxon>Pseudomonadota</taxon>
        <taxon>Gammaproteobacteria</taxon>
        <taxon>Pseudomonadales</taxon>
        <taxon>Pseudomonadaceae</taxon>
        <taxon>Pseudomonas</taxon>
        <taxon>Pseudomonas amygdali</taxon>
    </lineage>
</organism>